<dbReference type="EMBL" id="JAPEVG010000828">
    <property type="protein sequence ID" value="KAJ8455080.1"/>
    <property type="molecule type" value="Genomic_DNA"/>
</dbReference>
<feature type="compositionally biased region" description="Acidic residues" evidence="1">
    <location>
        <begin position="309"/>
        <end position="335"/>
    </location>
</feature>
<feature type="region of interest" description="Disordered" evidence="1">
    <location>
        <begin position="129"/>
        <end position="153"/>
    </location>
</feature>
<reference evidence="2" key="1">
    <citation type="submission" date="2022-11" db="EMBL/GenBank/DDBJ databases">
        <title>Genome Sequence of Cubamyces cubensis.</title>
        <authorList>
            <person name="Buettner E."/>
        </authorList>
    </citation>
    <scope>NUCLEOTIDE SEQUENCE</scope>
    <source>
        <strain evidence="2">MPL-01</strain>
    </source>
</reference>
<protein>
    <submittedName>
        <fullName evidence="2">Uncharacterized protein</fullName>
    </submittedName>
</protein>
<feature type="compositionally biased region" description="Basic and acidic residues" evidence="1">
    <location>
        <begin position="68"/>
        <end position="78"/>
    </location>
</feature>
<keyword evidence="3" id="KW-1185">Reference proteome</keyword>
<feature type="compositionally biased region" description="Acidic residues" evidence="1">
    <location>
        <begin position="348"/>
        <end position="359"/>
    </location>
</feature>
<feature type="compositionally biased region" description="Basic residues" evidence="1">
    <location>
        <begin position="386"/>
        <end position="398"/>
    </location>
</feature>
<feature type="region of interest" description="Disordered" evidence="1">
    <location>
        <begin position="1"/>
        <end position="79"/>
    </location>
</feature>
<dbReference type="AlphaFoldDB" id="A0AAD7TFF5"/>
<dbReference type="Proteomes" id="UP001215151">
    <property type="component" value="Unassembled WGS sequence"/>
</dbReference>
<sequence length="398" mass="43806">MSRSNNKENKGQRTSQSQAQAPKGHGRPPDAGAKSRSARQDKTAHGKPSKGDPQSRVGQSTRKKGKHTEKMGDADNRSQDVNAELAALKGTSCVQPYMMQPISSISLPDAHPASAAEVLKERATRQKLEEEVSKIKKRTKEKQQRIPKPRGSVGRGLNLIQEMRLTDNKPLYLSCLMTVRDLCLAGMLDWKKGIKDQDPGALGTLYEVVSGNAIYPNRQVLTESSQARTEQPYLARFENDWATAQILMQFMANRRKNAIRRGRVVAVSDKSGRRVLKDVKVARKASGTVKGSAVNDEDLDEGNGLGVAEADEEEDFEEVPAEVEIEGDNDKDDEVESRGDVSDGGQYYDEDEDEEDADQGDTSSVNDESGLKELDSEDDVDTRLPPAKRRKLGNVKAV</sequence>
<organism evidence="2 3">
    <name type="scientific">Trametes cubensis</name>
    <dbReference type="NCBI Taxonomy" id="1111947"/>
    <lineage>
        <taxon>Eukaryota</taxon>
        <taxon>Fungi</taxon>
        <taxon>Dikarya</taxon>
        <taxon>Basidiomycota</taxon>
        <taxon>Agaricomycotina</taxon>
        <taxon>Agaricomycetes</taxon>
        <taxon>Polyporales</taxon>
        <taxon>Polyporaceae</taxon>
        <taxon>Trametes</taxon>
    </lineage>
</organism>
<feature type="region of interest" description="Disordered" evidence="1">
    <location>
        <begin position="286"/>
        <end position="398"/>
    </location>
</feature>
<proteinExistence type="predicted"/>
<evidence type="ECO:0000256" key="1">
    <source>
        <dbReference type="SAM" id="MobiDB-lite"/>
    </source>
</evidence>
<feature type="compositionally biased region" description="Basic residues" evidence="1">
    <location>
        <begin position="135"/>
        <end position="148"/>
    </location>
</feature>
<evidence type="ECO:0000313" key="2">
    <source>
        <dbReference type="EMBL" id="KAJ8455080.1"/>
    </source>
</evidence>
<gene>
    <name evidence="2" type="ORF">ONZ51_g12652</name>
</gene>
<accession>A0AAD7TFF5</accession>
<evidence type="ECO:0000313" key="3">
    <source>
        <dbReference type="Proteomes" id="UP001215151"/>
    </source>
</evidence>
<name>A0AAD7TFF5_9APHY</name>
<comment type="caution">
    <text evidence="2">The sequence shown here is derived from an EMBL/GenBank/DDBJ whole genome shotgun (WGS) entry which is preliminary data.</text>
</comment>
<feature type="compositionally biased region" description="Basic and acidic residues" evidence="1">
    <location>
        <begin position="1"/>
        <end position="11"/>
    </location>
</feature>